<dbReference type="FunFam" id="3.30.40.10:FF:000079">
    <property type="entry name" value="Peptidyl-prolyl cis-trans isomerase 2"/>
    <property type="match status" value="1"/>
</dbReference>
<dbReference type="OMA" id="NFIKHCA"/>
<evidence type="ECO:0000259" key="14">
    <source>
        <dbReference type="PROSITE" id="PS51698"/>
    </source>
</evidence>
<feature type="coiled-coil region" evidence="11">
    <location>
        <begin position="445"/>
        <end position="472"/>
    </location>
</feature>
<dbReference type="Gene3D" id="2.40.100.10">
    <property type="entry name" value="Cyclophilin-like"/>
    <property type="match status" value="1"/>
</dbReference>
<feature type="compositionally biased region" description="Low complexity" evidence="12">
    <location>
        <begin position="506"/>
        <end position="516"/>
    </location>
</feature>
<gene>
    <name evidence="15" type="ORF">G7K_4123-t1</name>
</gene>
<dbReference type="Pfam" id="PF00160">
    <property type="entry name" value="Pro_isomerase"/>
    <property type="match status" value="1"/>
</dbReference>
<comment type="catalytic activity">
    <reaction evidence="2">
        <text>[protein]-peptidylproline (omega=180) = [protein]-peptidylproline (omega=0)</text>
        <dbReference type="Rhea" id="RHEA:16237"/>
        <dbReference type="Rhea" id="RHEA-COMP:10747"/>
        <dbReference type="Rhea" id="RHEA-COMP:10748"/>
        <dbReference type="ChEBI" id="CHEBI:83833"/>
        <dbReference type="ChEBI" id="CHEBI:83834"/>
        <dbReference type="EC" id="5.2.1.8"/>
    </reaction>
</comment>
<dbReference type="CDD" id="cd16663">
    <property type="entry name" value="RING-Ubox_PPIL2"/>
    <property type="match status" value="1"/>
</dbReference>
<evidence type="ECO:0000256" key="1">
    <source>
        <dbReference type="ARBA" id="ARBA00000900"/>
    </source>
</evidence>
<keyword evidence="6" id="KW-0808">Transferase</keyword>
<dbReference type="InterPro" id="IPR029000">
    <property type="entry name" value="Cyclophilin-like_dom_sf"/>
</dbReference>
<dbReference type="STRING" id="698492.A0A0E9NJK6"/>
<dbReference type="RefSeq" id="XP_019026267.1">
    <property type="nucleotide sequence ID" value="XM_019166195.1"/>
</dbReference>
<evidence type="ECO:0000256" key="4">
    <source>
        <dbReference type="ARBA" id="ARBA00004123"/>
    </source>
</evidence>
<dbReference type="InterPro" id="IPR013083">
    <property type="entry name" value="Znf_RING/FYVE/PHD"/>
</dbReference>
<dbReference type="InterPro" id="IPR020892">
    <property type="entry name" value="Cyclophilin-type_PPIase_CS"/>
</dbReference>
<feature type="region of interest" description="Disordered" evidence="12">
    <location>
        <begin position="500"/>
        <end position="537"/>
    </location>
</feature>
<dbReference type="PANTHER" id="PTHR45625">
    <property type="entry name" value="PEPTIDYL-PROLYL CIS-TRANS ISOMERASE-RELATED"/>
    <property type="match status" value="1"/>
</dbReference>
<dbReference type="InterPro" id="IPR044666">
    <property type="entry name" value="Cyclophilin_A-like"/>
</dbReference>
<dbReference type="GO" id="GO:0000209">
    <property type="term" value="P:protein polyubiquitination"/>
    <property type="evidence" value="ECO:0007669"/>
    <property type="project" value="TreeGrafter"/>
</dbReference>
<dbReference type="OrthoDB" id="407558at2759"/>
<keyword evidence="10" id="KW-0539">Nucleus</keyword>
<evidence type="ECO:0000313" key="16">
    <source>
        <dbReference type="Proteomes" id="UP000033140"/>
    </source>
</evidence>
<comment type="catalytic activity">
    <reaction evidence="1">
        <text>S-ubiquitinyl-[E2 ubiquitin-conjugating enzyme]-L-cysteine + [acceptor protein]-L-lysine = [E2 ubiquitin-conjugating enzyme]-L-cysteine + N(6)-ubiquitinyl-[acceptor protein]-L-lysine.</text>
        <dbReference type="EC" id="2.3.2.27"/>
    </reaction>
</comment>
<dbReference type="SMART" id="SM00504">
    <property type="entry name" value="Ubox"/>
    <property type="match status" value="1"/>
</dbReference>
<dbReference type="Proteomes" id="UP000033140">
    <property type="component" value="Unassembled WGS sequence"/>
</dbReference>
<feature type="domain" description="U-box" evidence="14">
    <location>
        <begin position="36"/>
        <end position="109"/>
    </location>
</feature>
<evidence type="ECO:0000256" key="9">
    <source>
        <dbReference type="ARBA" id="ARBA00023235"/>
    </source>
</evidence>
<dbReference type="GO" id="GO:0061630">
    <property type="term" value="F:ubiquitin protein ligase activity"/>
    <property type="evidence" value="ECO:0007669"/>
    <property type="project" value="UniProtKB-EC"/>
</dbReference>
<evidence type="ECO:0000256" key="8">
    <source>
        <dbReference type="ARBA" id="ARBA00023110"/>
    </source>
</evidence>
<comment type="function">
    <text evidence="3">May catalyze the cis-trans isomerization of proline imidic peptide bonds in oligopeptides thereby assisting the folding of proteins. May also function as a chaperone, playing a role in intracellular transport of proteins. May also have a protein ubiquitin ligase activity acting as an E3 ubiquitin protein ligase or as a ubiquitin-ubiquitin ligase promoting elongation of ubiquitin chains on proteins.</text>
</comment>
<keyword evidence="9" id="KW-0413">Isomerase</keyword>
<evidence type="ECO:0000256" key="12">
    <source>
        <dbReference type="SAM" id="MobiDB-lite"/>
    </source>
</evidence>
<dbReference type="SUPFAM" id="SSF57850">
    <property type="entry name" value="RING/U-box"/>
    <property type="match status" value="1"/>
</dbReference>
<dbReference type="PRINTS" id="PR00153">
    <property type="entry name" value="CSAPPISMRASE"/>
</dbReference>
<evidence type="ECO:0000256" key="5">
    <source>
        <dbReference type="ARBA" id="ARBA00007930"/>
    </source>
</evidence>
<evidence type="ECO:0000259" key="13">
    <source>
        <dbReference type="PROSITE" id="PS50072"/>
    </source>
</evidence>
<dbReference type="CDD" id="cd01923">
    <property type="entry name" value="cyclophilin_RING"/>
    <property type="match status" value="1"/>
</dbReference>
<dbReference type="InterPro" id="IPR003613">
    <property type="entry name" value="Ubox_domain"/>
</dbReference>
<keyword evidence="8" id="KW-0697">Rotamase</keyword>
<evidence type="ECO:0000256" key="10">
    <source>
        <dbReference type="ARBA" id="ARBA00023242"/>
    </source>
</evidence>
<accession>A0A0E9NJK6</accession>
<keyword evidence="11" id="KW-0175">Coiled coil</keyword>
<evidence type="ECO:0000256" key="6">
    <source>
        <dbReference type="ARBA" id="ARBA00022679"/>
    </source>
</evidence>
<comment type="subcellular location">
    <subcellularLocation>
        <location evidence="4">Nucleus</location>
    </subcellularLocation>
</comment>
<reference evidence="15 16" key="3">
    <citation type="journal article" date="2015" name="Genome Announc.">
        <title>Draft Genome Sequence of the Archiascomycetous Yeast Saitoella complicata.</title>
        <authorList>
            <person name="Yamauchi K."/>
            <person name="Kondo S."/>
            <person name="Hamamoto M."/>
            <person name="Takahashi Y."/>
            <person name="Ogura Y."/>
            <person name="Hayashi T."/>
            <person name="Nishida H."/>
        </authorList>
    </citation>
    <scope>NUCLEOTIDE SEQUENCE [LARGE SCALE GENOMIC DNA]</scope>
    <source>
        <strain evidence="15 16">NRRL Y-17804</strain>
    </source>
</reference>
<evidence type="ECO:0000313" key="15">
    <source>
        <dbReference type="EMBL" id="GAO49988.1"/>
    </source>
</evidence>
<name>A0A0E9NJK6_SAICN</name>
<evidence type="ECO:0000256" key="3">
    <source>
        <dbReference type="ARBA" id="ARBA00003697"/>
    </source>
</evidence>
<dbReference type="PANTHER" id="PTHR45625:SF1">
    <property type="entry name" value="RING-TYPE E3 UBIQUITIN-PROTEIN LIGASE PPIL2"/>
    <property type="match status" value="1"/>
</dbReference>
<feature type="domain" description="PPIase cyclophilin-type" evidence="13">
    <location>
        <begin position="296"/>
        <end position="439"/>
    </location>
</feature>
<reference evidence="15 16" key="1">
    <citation type="journal article" date="2011" name="J. Gen. Appl. Microbiol.">
        <title>Draft genome sequencing of the enigmatic yeast Saitoella complicata.</title>
        <authorList>
            <person name="Nishida H."/>
            <person name="Hamamoto M."/>
            <person name="Sugiyama J."/>
        </authorList>
    </citation>
    <scope>NUCLEOTIDE SEQUENCE [LARGE SCALE GENOMIC DNA]</scope>
    <source>
        <strain evidence="15 16">NRRL Y-17804</strain>
    </source>
</reference>
<reference evidence="15 16" key="2">
    <citation type="journal article" date="2014" name="J. Gen. Appl. Microbiol.">
        <title>The early diverging ascomycetous budding yeast Saitoella complicata has three histone deacetylases belonging to the Clr6, Hos2, and Rpd3 lineages.</title>
        <authorList>
            <person name="Nishida H."/>
            <person name="Matsumoto T."/>
            <person name="Kondo S."/>
            <person name="Hamamoto M."/>
            <person name="Yoshikawa H."/>
        </authorList>
    </citation>
    <scope>NUCLEOTIDE SEQUENCE [LARGE SCALE GENOMIC DNA]</scope>
    <source>
        <strain evidence="15 16">NRRL Y-17804</strain>
    </source>
</reference>
<dbReference type="AlphaFoldDB" id="A0A0E9NJK6"/>
<evidence type="ECO:0008006" key="17">
    <source>
        <dbReference type="Google" id="ProtNLM"/>
    </source>
</evidence>
<dbReference type="SUPFAM" id="SSF50891">
    <property type="entry name" value="Cyclophilin-like"/>
    <property type="match status" value="1"/>
</dbReference>
<evidence type="ECO:0000256" key="2">
    <source>
        <dbReference type="ARBA" id="ARBA00000971"/>
    </source>
</evidence>
<evidence type="ECO:0000256" key="11">
    <source>
        <dbReference type="SAM" id="Coils"/>
    </source>
</evidence>
<comment type="caution">
    <text evidence="15">The sequence shown here is derived from an EMBL/GenBank/DDBJ whole genome shotgun (WGS) entry which is preliminary data.</text>
</comment>
<dbReference type="InterPro" id="IPR026951">
    <property type="entry name" value="PPIL2_U-box_dom"/>
</dbReference>
<keyword evidence="7" id="KW-0833">Ubl conjugation pathway</keyword>
<protein>
    <recommendedName>
        <fullName evidence="17">Cyclophilin-60</fullName>
    </recommendedName>
</protein>
<dbReference type="PROSITE" id="PS00170">
    <property type="entry name" value="CSA_PPIASE_1"/>
    <property type="match status" value="1"/>
</dbReference>
<dbReference type="EMBL" id="BACD03000028">
    <property type="protein sequence ID" value="GAO49988.1"/>
    <property type="molecule type" value="Genomic_DNA"/>
</dbReference>
<dbReference type="Gene3D" id="3.30.40.10">
    <property type="entry name" value="Zinc/RING finger domain, C3HC4 (zinc finger)"/>
    <property type="match status" value="1"/>
</dbReference>
<dbReference type="PROSITE" id="PS50072">
    <property type="entry name" value="CSA_PPIASE_2"/>
    <property type="match status" value="1"/>
</dbReference>
<keyword evidence="16" id="KW-1185">Reference proteome</keyword>
<dbReference type="GO" id="GO:0006457">
    <property type="term" value="P:protein folding"/>
    <property type="evidence" value="ECO:0007669"/>
    <property type="project" value="InterPro"/>
</dbReference>
<organism evidence="15 16">
    <name type="scientific">Saitoella complicata (strain BCRC 22490 / CBS 7301 / JCM 7358 / NBRC 10748 / NRRL Y-17804)</name>
    <dbReference type="NCBI Taxonomy" id="698492"/>
    <lineage>
        <taxon>Eukaryota</taxon>
        <taxon>Fungi</taxon>
        <taxon>Dikarya</taxon>
        <taxon>Ascomycota</taxon>
        <taxon>Taphrinomycotina</taxon>
        <taxon>Taphrinomycotina incertae sedis</taxon>
        <taxon>Saitoella</taxon>
    </lineage>
</organism>
<sequence length="537" mass="59186">MGKNTDKLYVTASEWMSGDHSASGGVTARKQAQTFKRLPYNYCALSLQPFEHPVMASDGTIFDIRHIVPWLKKHGTNPVTGEKLEAKDLIKLTFGKNEAGENCDPVTFKVFTDNTHLVAIKTSGNVFAYDTIQRLNVKQKNWHDLVTDEVFTKKDIVTIQDPHNLQQRDMSTFKYLQEGKSTPAQDAKDEEAKDLLSGINTAATGSAAKILKARQAVANFRSKSSNLSTNPALHNPPPKPYNAAIYTTGMTAASLTSTSITPQTSTNLAILSEEDYLLVPKRVKHKGYARIQTSHGSLNIELDPTHAPKAVYNFVQLSKGGKYNGVVFHRNIPGFMIQGGDPTGTGRGGKSFWGKDFADELGGPRRHDERGTLSMANRGKNTNSSQFFITYGPASHLDNKHTIFGRVVGGMEVLDALERVPVDSGDRPVREVKMVDVVVYIDPFEEFHKERLEREEKEQREAEEAKVVKEDDVKTWTGRSVAGAGAKKIEAPGAGVGKYLAEALKQQRQQEGSSEGETQEPAKKKRKAGGFGDFSSW</sequence>
<dbReference type="GO" id="GO:0003755">
    <property type="term" value="F:peptidyl-prolyl cis-trans isomerase activity"/>
    <property type="evidence" value="ECO:0007669"/>
    <property type="project" value="UniProtKB-KW"/>
</dbReference>
<dbReference type="GO" id="GO:0071013">
    <property type="term" value="C:catalytic step 2 spliceosome"/>
    <property type="evidence" value="ECO:0007669"/>
    <property type="project" value="TreeGrafter"/>
</dbReference>
<comment type="similarity">
    <text evidence="5">Belongs to the cyclophilin-type PPIase family. PPIL2 subfamily.</text>
</comment>
<dbReference type="FunFam" id="2.40.100.10:FF:000014">
    <property type="entry name" value="Peptidyl-prolyl cis-trans isomerase cyp65"/>
    <property type="match status" value="1"/>
</dbReference>
<proteinExistence type="inferred from homology"/>
<dbReference type="PROSITE" id="PS51698">
    <property type="entry name" value="U_BOX"/>
    <property type="match status" value="1"/>
</dbReference>
<evidence type="ECO:0000256" key="7">
    <source>
        <dbReference type="ARBA" id="ARBA00022786"/>
    </source>
</evidence>
<dbReference type="InterPro" id="IPR002130">
    <property type="entry name" value="Cyclophilin-type_PPIase_dom"/>
</dbReference>